<sequence>MQFTAQTVTNTLRSMQKLGQQQLANQQLANSPGSHKQSAASNTVVDAKAAAPESGVPSLPAADPNAVASNETMLAADLPPVPPATDPLAPAAAVAGPMAKAVVGVATALGAVPARLMALPASPTPISDAIATLQDTLTGVTNAVVPLVNLPSDLYTKFYVPTITATSTVSEGVNPDVTTPLLGARAAQPDQAAPIFLAGGMALPADIAPPETLRDIVTTGLSNQLPVSGIATPARDVVVQSGLGSFLEHTVSALFVPASLSALAAVALPGVGGLLIICGLGTRLGYRQAKALLEVRRAGIAVFAGSGPLGVVRAGSLIALHPRGVRPDRTLRVVRSETSNVVSLQDQAA</sequence>
<keyword evidence="2" id="KW-1133">Transmembrane helix</keyword>
<dbReference type="AlphaFoldDB" id="A0A318HID1"/>
<feature type="compositionally biased region" description="Polar residues" evidence="1">
    <location>
        <begin position="31"/>
        <end position="44"/>
    </location>
</feature>
<dbReference type="Proteomes" id="UP000247781">
    <property type="component" value="Unassembled WGS sequence"/>
</dbReference>
<evidence type="ECO:0000256" key="2">
    <source>
        <dbReference type="SAM" id="Phobius"/>
    </source>
</evidence>
<keyword evidence="2" id="KW-0472">Membrane</keyword>
<comment type="caution">
    <text evidence="3">The sequence shown here is derived from an EMBL/GenBank/DDBJ whole genome shotgun (WGS) entry which is preliminary data.</text>
</comment>
<evidence type="ECO:0000313" key="4">
    <source>
        <dbReference type="Proteomes" id="UP000247781"/>
    </source>
</evidence>
<keyword evidence="2" id="KW-0812">Transmembrane</keyword>
<accession>A0A318HID1</accession>
<reference evidence="3 4" key="2">
    <citation type="submission" date="2018-06" db="EMBL/GenBank/DDBJ databases">
        <title>Sequencing of bacterial isolates from soil warming experiment in Harvard Forest, Massachusetts, USA.</title>
        <authorList>
            <person name="Deangelis K.PhD."/>
        </authorList>
    </citation>
    <scope>NUCLEOTIDE SEQUENCE [LARGE SCALE GENOMIC DNA]</scope>
    <source>
        <strain evidence="3 4">GAS496</strain>
    </source>
</reference>
<feature type="transmembrane region" description="Helical" evidence="2">
    <location>
        <begin position="298"/>
        <end position="320"/>
    </location>
</feature>
<feature type="region of interest" description="Disordered" evidence="1">
    <location>
        <begin position="23"/>
        <end position="64"/>
    </location>
</feature>
<reference evidence="4" key="1">
    <citation type="submission" date="2018-05" db="EMBL/GenBank/DDBJ databases">
        <authorList>
            <person name="Deangelis K."/>
            <person name="Huntemann M."/>
            <person name="Clum A."/>
            <person name="Pillay M."/>
            <person name="Palaniappan K."/>
            <person name="Varghese N."/>
            <person name="Mikhailova N."/>
            <person name="Stamatis D."/>
            <person name="Reddy T."/>
            <person name="Daum C."/>
            <person name="Shapiro N."/>
            <person name="Ivanova N."/>
            <person name="Kyrpides N."/>
            <person name="Woyke T."/>
        </authorList>
    </citation>
    <scope>NUCLEOTIDE SEQUENCE [LARGE SCALE GENOMIC DNA]</scope>
    <source>
        <strain evidence="4">GAS496</strain>
    </source>
</reference>
<protein>
    <submittedName>
        <fullName evidence="3">Uncharacterized protein</fullName>
    </submittedName>
</protein>
<keyword evidence="4" id="KW-1185">Reference proteome</keyword>
<dbReference type="EMBL" id="QJJU01000005">
    <property type="protein sequence ID" value="PXX09656.1"/>
    <property type="molecule type" value="Genomic_DNA"/>
</dbReference>
<proteinExistence type="predicted"/>
<gene>
    <name evidence="3" type="ORF">C8E89_1059</name>
</gene>
<feature type="transmembrane region" description="Helical" evidence="2">
    <location>
        <begin position="262"/>
        <end position="286"/>
    </location>
</feature>
<evidence type="ECO:0000256" key="1">
    <source>
        <dbReference type="SAM" id="MobiDB-lite"/>
    </source>
</evidence>
<evidence type="ECO:0000313" key="3">
    <source>
        <dbReference type="EMBL" id="PXX09656.1"/>
    </source>
</evidence>
<organism evidence="3 4">
    <name type="scientific">Mycolicibacterium moriokaense</name>
    <dbReference type="NCBI Taxonomy" id="39691"/>
    <lineage>
        <taxon>Bacteria</taxon>
        <taxon>Bacillati</taxon>
        <taxon>Actinomycetota</taxon>
        <taxon>Actinomycetes</taxon>
        <taxon>Mycobacteriales</taxon>
        <taxon>Mycobacteriaceae</taxon>
        <taxon>Mycolicibacterium</taxon>
    </lineage>
</organism>
<name>A0A318HID1_9MYCO</name>